<dbReference type="SUPFAM" id="SSF81624">
    <property type="entry name" value="N-terminal domain of MutM-like DNA repair proteins"/>
    <property type="match status" value="1"/>
</dbReference>
<evidence type="ECO:0000256" key="7">
    <source>
        <dbReference type="ARBA" id="ARBA00023239"/>
    </source>
</evidence>
<name>A0ABY6SBF2_PODCO</name>
<feature type="domain" description="Formamidopyrimidine-DNA glycosylase catalytic" evidence="11">
    <location>
        <begin position="2"/>
        <end position="135"/>
    </location>
</feature>
<evidence type="ECO:0000259" key="11">
    <source>
        <dbReference type="PROSITE" id="PS51068"/>
    </source>
</evidence>
<dbReference type="PANTHER" id="PTHR22993">
    <property type="entry name" value="FORMAMIDOPYRIMIDINE-DNA GLYCOSYLASE"/>
    <property type="match status" value="1"/>
</dbReference>
<evidence type="ECO:0000256" key="5">
    <source>
        <dbReference type="ARBA" id="ARBA00023125"/>
    </source>
</evidence>
<keyword evidence="3" id="KW-0227">DNA damage</keyword>
<feature type="compositionally biased region" description="Acidic residues" evidence="10">
    <location>
        <begin position="359"/>
        <end position="393"/>
    </location>
</feature>
<evidence type="ECO:0000256" key="2">
    <source>
        <dbReference type="ARBA" id="ARBA00009409"/>
    </source>
</evidence>
<dbReference type="SUPFAM" id="SSF46946">
    <property type="entry name" value="S13-like H2TH domain"/>
    <property type="match status" value="1"/>
</dbReference>
<keyword evidence="9" id="KW-0326">Glycosidase</keyword>
<evidence type="ECO:0000313" key="12">
    <source>
        <dbReference type="EMBL" id="VBB80200.1"/>
    </source>
</evidence>
<evidence type="ECO:0000256" key="8">
    <source>
        <dbReference type="ARBA" id="ARBA00023268"/>
    </source>
</evidence>
<dbReference type="Pfam" id="PF01149">
    <property type="entry name" value="Fapy_DNA_glyco"/>
    <property type="match status" value="1"/>
</dbReference>
<dbReference type="InterPro" id="IPR035937">
    <property type="entry name" value="FPG_N"/>
</dbReference>
<proteinExistence type="inferred from homology"/>
<keyword evidence="6" id="KW-0234">DNA repair</keyword>
<evidence type="ECO:0000256" key="10">
    <source>
        <dbReference type="SAM" id="MobiDB-lite"/>
    </source>
</evidence>
<evidence type="ECO:0000313" key="13">
    <source>
        <dbReference type="Proteomes" id="UP000280685"/>
    </source>
</evidence>
<accession>A0ABY6SBF2</accession>
<keyword evidence="8" id="KW-0511">Multifunctional enzyme</keyword>
<dbReference type="Proteomes" id="UP000280685">
    <property type="component" value="Chromosome 4"/>
</dbReference>
<evidence type="ECO:0000256" key="6">
    <source>
        <dbReference type="ARBA" id="ARBA00023204"/>
    </source>
</evidence>
<protein>
    <submittedName>
        <fullName evidence="12">Formamidopyrimidine-DNA glycosylase</fullName>
    </submittedName>
</protein>
<comment type="catalytic activity">
    <reaction evidence="1">
        <text>Hydrolysis of DNA containing ring-opened 7-methylguanine residues, releasing 2,6-diamino-4-hydroxy-5-(N-methyl)formamidopyrimidine.</text>
        <dbReference type="EC" id="3.2.2.23"/>
    </reaction>
</comment>
<keyword evidence="13" id="KW-1185">Reference proteome</keyword>
<dbReference type="InterPro" id="IPR012319">
    <property type="entry name" value="FPG_cat"/>
</dbReference>
<dbReference type="SMART" id="SM01232">
    <property type="entry name" value="H2TH"/>
    <property type="match status" value="1"/>
</dbReference>
<keyword evidence="5" id="KW-0238">DNA-binding</keyword>
<evidence type="ECO:0000256" key="3">
    <source>
        <dbReference type="ARBA" id="ARBA00022763"/>
    </source>
</evidence>
<dbReference type="EMBL" id="LR026967">
    <property type="protein sequence ID" value="VBB80200.1"/>
    <property type="molecule type" value="Genomic_DNA"/>
</dbReference>
<gene>
    <name evidence="12" type="ORF">PODCO_406840</name>
</gene>
<keyword evidence="4" id="KW-0378">Hydrolase</keyword>
<dbReference type="PANTHER" id="PTHR22993:SF9">
    <property type="entry name" value="FORMAMIDOPYRIMIDINE-DNA GLYCOSYLASE"/>
    <property type="match status" value="1"/>
</dbReference>
<dbReference type="Pfam" id="PF06831">
    <property type="entry name" value="H2TH"/>
    <property type="match status" value="1"/>
</dbReference>
<reference evidence="12" key="1">
    <citation type="submission" date="2018-02" db="EMBL/GenBank/DDBJ databases">
        <authorList>
            <person name="Silar P."/>
        </authorList>
    </citation>
    <scope>NUCLEOTIDE SEQUENCE [LARGE SCALE GENOMIC DNA]</scope>
    <source>
        <strain evidence="12">T</strain>
    </source>
</reference>
<feature type="compositionally biased region" description="Basic residues" evidence="10">
    <location>
        <begin position="402"/>
        <end position="412"/>
    </location>
</feature>
<evidence type="ECO:0000256" key="9">
    <source>
        <dbReference type="ARBA" id="ARBA00023295"/>
    </source>
</evidence>
<feature type="region of interest" description="Disordered" evidence="10">
    <location>
        <begin position="305"/>
        <end position="412"/>
    </location>
</feature>
<keyword evidence="7" id="KW-0456">Lyase</keyword>
<comment type="similarity">
    <text evidence="2">Belongs to the FPG family.</text>
</comment>
<feature type="compositionally biased region" description="Basic residues" evidence="10">
    <location>
        <begin position="343"/>
        <end position="353"/>
    </location>
</feature>
<evidence type="ECO:0000256" key="4">
    <source>
        <dbReference type="ARBA" id="ARBA00022801"/>
    </source>
</evidence>
<sequence>MPEIAEVARIMHFLRLHLVGKTIRTASAVDDQIVFGKAGTTGDAVSAALTGRKVISSGSQGKLFWLVLDKAPHVVMHFGMTGWLQIRGVQTSYSSLYRDTDTRVETWPPKYTKFHLTTTCNPAVEVAFTDYRRLARVRLVDCPGADIRSHAPLKENGPDPVQDTDRFTLAYFQSKCRASRAAVKAMLLNQKFISGIGNWVGDEVLFQSRIHPEQRCNHLTDAQTKTLYEVIRYVCQTAVGVLGDYHQFPSDWLFKYRWSKGSENPTLPGGEPLAHVTVGNRTSCYATRLQKITLDGVPVVVEEEKNKEEVVEEEDEGRQEEKKPAPKGRKRKAEWGSTDMPKPKARRGRRAAVKKTGEEEKEEEEKEEEEKEEEEKEEEEKEEEEKEEEEKEEEGVKPSKPVAKRGRKALMR</sequence>
<dbReference type="InterPro" id="IPR010979">
    <property type="entry name" value="Ribosomal_uS13-like_H2TH"/>
</dbReference>
<evidence type="ECO:0000256" key="1">
    <source>
        <dbReference type="ARBA" id="ARBA00001668"/>
    </source>
</evidence>
<organism evidence="12 13">
    <name type="scientific">Podospora comata</name>
    <dbReference type="NCBI Taxonomy" id="48703"/>
    <lineage>
        <taxon>Eukaryota</taxon>
        <taxon>Fungi</taxon>
        <taxon>Dikarya</taxon>
        <taxon>Ascomycota</taxon>
        <taxon>Pezizomycotina</taxon>
        <taxon>Sordariomycetes</taxon>
        <taxon>Sordariomycetidae</taxon>
        <taxon>Sordariales</taxon>
        <taxon>Podosporaceae</taxon>
        <taxon>Podospora</taxon>
    </lineage>
</organism>
<dbReference type="CDD" id="cd08972">
    <property type="entry name" value="PF_Nei_N"/>
    <property type="match status" value="1"/>
</dbReference>
<dbReference type="SMART" id="SM00898">
    <property type="entry name" value="Fapy_DNA_glyco"/>
    <property type="match status" value="1"/>
</dbReference>
<dbReference type="PROSITE" id="PS51068">
    <property type="entry name" value="FPG_CAT"/>
    <property type="match status" value="1"/>
</dbReference>
<dbReference type="Gene3D" id="1.10.8.50">
    <property type="match status" value="1"/>
</dbReference>
<dbReference type="Gene3D" id="3.20.190.10">
    <property type="entry name" value="MutM-like, N-terminal"/>
    <property type="match status" value="1"/>
</dbReference>
<dbReference type="InterPro" id="IPR015886">
    <property type="entry name" value="H2TH_FPG"/>
</dbReference>